<keyword evidence="3" id="KW-1185">Reference proteome</keyword>
<feature type="compositionally biased region" description="Low complexity" evidence="1">
    <location>
        <begin position="403"/>
        <end position="413"/>
    </location>
</feature>
<reference evidence="2" key="1">
    <citation type="submission" date="2018-11" db="EMBL/GenBank/DDBJ databases">
        <authorList>
            <consortium name="Pathogen Informatics"/>
        </authorList>
    </citation>
    <scope>NUCLEOTIDE SEQUENCE</scope>
</reference>
<feature type="compositionally biased region" description="Basic and acidic residues" evidence="1">
    <location>
        <begin position="222"/>
        <end position="231"/>
    </location>
</feature>
<dbReference type="Proteomes" id="UP000784294">
    <property type="component" value="Unassembled WGS sequence"/>
</dbReference>
<feature type="compositionally biased region" description="Pro residues" evidence="1">
    <location>
        <begin position="386"/>
        <end position="395"/>
    </location>
</feature>
<evidence type="ECO:0000313" key="2">
    <source>
        <dbReference type="EMBL" id="VEL34433.1"/>
    </source>
</evidence>
<feature type="compositionally biased region" description="Low complexity" evidence="1">
    <location>
        <begin position="503"/>
        <end position="516"/>
    </location>
</feature>
<dbReference type="PANTHER" id="PTHR35711:SF1">
    <property type="entry name" value="ECTODERMAL, ISOFORM F"/>
    <property type="match status" value="1"/>
</dbReference>
<feature type="compositionally biased region" description="Acidic residues" evidence="1">
    <location>
        <begin position="550"/>
        <end position="583"/>
    </location>
</feature>
<name>A0A3S5B231_9PLAT</name>
<gene>
    <name evidence="2" type="ORF">PXEA_LOCUS27873</name>
</gene>
<feature type="compositionally biased region" description="Low complexity" evidence="1">
    <location>
        <begin position="270"/>
        <end position="283"/>
    </location>
</feature>
<comment type="caution">
    <text evidence="2">The sequence shown here is derived from an EMBL/GenBank/DDBJ whole genome shotgun (WGS) entry which is preliminary data.</text>
</comment>
<feature type="region of interest" description="Disordered" evidence="1">
    <location>
        <begin position="366"/>
        <end position="413"/>
    </location>
</feature>
<protein>
    <submittedName>
        <fullName evidence="2">Uncharacterized protein</fullName>
    </submittedName>
</protein>
<feature type="region of interest" description="Disordered" evidence="1">
    <location>
        <begin position="201"/>
        <end position="294"/>
    </location>
</feature>
<proteinExistence type="predicted"/>
<dbReference type="OrthoDB" id="6508643at2759"/>
<accession>A0A3S5B231</accession>
<feature type="compositionally biased region" description="Polar residues" evidence="1">
    <location>
        <begin position="253"/>
        <end position="262"/>
    </location>
</feature>
<dbReference type="PANTHER" id="PTHR35711">
    <property type="entry name" value="EXPRESSED PROTEIN"/>
    <property type="match status" value="1"/>
</dbReference>
<feature type="compositionally biased region" description="Basic and acidic residues" evidence="1">
    <location>
        <begin position="492"/>
        <end position="501"/>
    </location>
</feature>
<feature type="compositionally biased region" description="Acidic residues" evidence="1">
    <location>
        <begin position="232"/>
        <end position="251"/>
    </location>
</feature>
<evidence type="ECO:0000256" key="1">
    <source>
        <dbReference type="SAM" id="MobiDB-lite"/>
    </source>
</evidence>
<organism evidence="2 3">
    <name type="scientific">Protopolystoma xenopodis</name>
    <dbReference type="NCBI Taxonomy" id="117903"/>
    <lineage>
        <taxon>Eukaryota</taxon>
        <taxon>Metazoa</taxon>
        <taxon>Spiralia</taxon>
        <taxon>Lophotrochozoa</taxon>
        <taxon>Platyhelminthes</taxon>
        <taxon>Monogenea</taxon>
        <taxon>Polyopisthocotylea</taxon>
        <taxon>Polystomatidea</taxon>
        <taxon>Polystomatidae</taxon>
        <taxon>Protopolystoma</taxon>
    </lineage>
</organism>
<feature type="compositionally biased region" description="Basic and acidic residues" evidence="1">
    <location>
        <begin position="584"/>
        <end position="602"/>
    </location>
</feature>
<feature type="compositionally biased region" description="Low complexity" evidence="1">
    <location>
        <begin position="201"/>
        <end position="210"/>
    </location>
</feature>
<dbReference type="EMBL" id="CAAALY010247644">
    <property type="protein sequence ID" value="VEL34433.1"/>
    <property type="molecule type" value="Genomic_DNA"/>
</dbReference>
<dbReference type="AlphaFoldDB" id="A0A3S5B231"/>
<feature type="region of interest" description="Disordered" evidence="1">
    <location>
        <begin position="457"/>
        <end position="624"/>
    </location>
</feature>
<evidence type="ECO:0000313" key="3">
    <source>
        <dbReference type="Proteomes" id="UP000784294"/>
    </source>
</evidence>
<sequence length="703" mass="75297">MPNSAALADDFSPLLGCCWAVPTHPPFPPSFCSDGLTKARLSPDLFDSSFSGHLDGLKQWAASTPSRVRRQARLPCPDRPTSRTGMTGVGMATAGKRGLEPWRCRFEENLALLTDLTEANAEADEVAAAVAAVTDDGEDDDDAVFSLSTILEAADRPEAVRFGTDASNYAWPLGNEVTTATAITCVNVTLASGVRTTTTTATKTGMTTGKLEVRASAGLGGMEEKGGQKKEEEEEADEGEGAQEEEEEEDTGYATNLRQKSPSGEEEASETAGASSDGPLSAPTTPPPALDLSRHNSVSRDWLHGQSQSVACPGRVWPAGLPPAPLEHGLLLLALLQLANSTPPPAARGGRPDKCVAPLPPPQLLPPTIAFFPPPPLPSPHHHTQHPPPPPPPLPNYHHHHYQPQQQQQQQHQRVCLAESNLLQELALAQLNVVHGFVASSNSASSFRPSERPLSLSLSLAAPPSPSQSGQAGYGCRPRTRGMADTSLASPDDGRRPRDSCPADATQTRATTETAAVLGFTGSPTATATRGPVIGGRLGRAQKRTSQDAGQDDDDDDNNNNYDSDNDDDDDDDEDEDDDEWTGDGDREKDKDRDRDRDRDRQSSIGSRQDASEGGKEPAIFYDPEPADAKQKTREMLALNDPCIRFVNDGAAIRNPFAVDRKIQLAHLTELLYSQLENLGGIGVVIILLEVSFCGNRNIVESR</sequence>